<proteinExistence type="predicted"/>
<gene>
    <name evidence="1" type="ORF">V3328_04160</name>
</gene>
<dbReference type="RefSeq" id="WP_340328400.1">
    <property type="nucleotide sequence ID" value="NZ_JAZHOF010000002.1"/>
</dbReference>
<keyword evidence="2" id="KW-1185">Reference proteome</keyword>
<dbReference type="EMBL" id="JAZHOF010000002">
    <property type="protein sequence ID" value="MEJ8570652.1"/>
    <property type="molecule type" value="Genomic_DNA"/>
</dbReference>
<dbReference type="AlphaFoldDB" id="A0AAW9RKC1"/>
<dbReference type="InterPro" id="IPR021269">
    <property type="entry name" value="DUF2848"/>
</dbReference>
<organism evidence="1 2">
    <name type="scientific">Microbaculum marinum</name>
    <dbReference type="NCBI Taxonomy" id="1764581"/>
    <lineage>
        <taxon>Bacteria</taxon>
        <taxon>Pseudomonadati</taxon>
        <taxon>Pseudomonadota</taxon>
        <taxon>Alphaproteobacteria</taxon>
        <taxon>Hyphomicrobiales</taxon>
        <taxon>Tepidamorphaceae</taxon>
        <taxon>Microbaculum</taxon>
    </lineage>
</organism>
<name>A0AAW9RKC1_9HYPH</name>
<evidence type="ECO:0000313" key="2">
    <source>
        <dbReference type="Proteomes" id="UP001378188"/>
    </source>
</evidence>
<reference evidence="1 2" key="1">
    <citation type="submission" date="2024-02" db="EMBL/GenBank/DDBJ databases">
        <title>Genome analysis and characterization of Microbaculum marinisediminis sp. nov., isolated from marine sediment.</title>
        <authorList>
            <person name="Du Z.-J."/>
            <person name="Ye Y.-Q."/>
            <person name="Zhang Z.-R."/>
            <person name="Yuan S.-M."/>
            <person name="Zhang X.-Y."/>
        </authorList>
    </citation>
    <scope>NUCLEOTIDE SEQUENCE [LARGE SCALE GENOMIC DNA]</scope>
    <source>
        <strain evidence="1 2">SDUM1044001</strain>
    </source>
</reference>
<accession>A0AAW9RKC1</accession>
<dbReference type="Pfam" id="PF11010">
    <property type="entry name" value="DUF2848"/>
    <property type="match status" value="1"/>
</dbReference>
<comment type="caution">
    <text evidence="1">The sequence shown here is derived from an EMBL/GenBank/DDBJ whole genome shotgun (WGS) entry which is preliminary data.</text>
</comment>
<sequence>MAHLEFDCETIADGASKRTIAIDRLIIAGWTGRDREKMEAHMAELEELGIKRPDKAPVFYRASASRLTTAPEIEVLAGESSGEAEVLVIRDGDRLWVGLASDHTDRGVEAYDITVSKQMCDKPCAPALWLFDDVAPHWDQLVLQSWIEENGTRTLYQEGPLSAMLSPGDLIERNRAEGGSFGERTAMLCGTPPARGGVRKSASFEMSLSDPVLGRSITHAYRSVEFPSSE</sequence>
<protein>
    <submittedName>
        <fullName evidence="1">DUF2848 domain-containing protein</fullName>
    </submittedName>
</protein>
<dbReference type="Proteomes" id="UP001378188">
    <property type="component" value="Unassembled WGS sequence"/>
</dbReference>
<evidence type="ECO:0000313" key="1">
    <source>
        <dbReference type="EMBL" id="MEJ8570652.1"/>
    </source>
</evidence>